<dbReference type="Proteomes" id="UP001323405">
    <property type="component" value="Unassembled WGS sequence"/>
</dbReference>
<gene>
    <name evidence="1" type="ORF">QC762_0087000</name>
</gene>
<sequence>MSYTWVPEETPTPESLHTCSTFERPRLFQDTRVASDSRNAQCNLITFLAVVQKHRLPFLRETDWQPSLLARKGGPQDVTQETLREGIDYVYKHVSEKDRSFPSETYRRLIDEINFCAAQL</sequence>
<evidence type="ECO:0000313" key="2">
    <source>
        <dbReference type="Proteomes" id="UP001323405"/>
    </source>
</evidence>
<reference evidence="1 2" key="1">
    <citation type="journal article" date="2023" name="bioRxiv">
        <title>High-quality genome assemblies of four members of thePodospora anserinaspecies complex.</title>
        <authorList>
            <person name="Ament-Velasquez S.L."/>
            <person name="Vogan A.A."/>
            <person name="Wallerman O."/>
            <person name="Hartmann F."/>
            <person name="Gautier V."/>
            <person name="Silar P."/>
            <person name="Giraud T."/>
            <person name="Johannesson H."/>
        </authorList>
    </citation>
    <scope>NUCLEOTIDE SEQUENCE [LARGE SCALE GENOMIC DNA]</scope>
    <source>
        <strain evidence="1 2">CBS 415.72m</strain>
    </source>
</reference>
<dbReference type="RefSeq" id="XP_062742743.1">
    <property type="nucleotide sequence ID" value="XM_062884004.1"/>
</dbReference>
<evidence type="ECO:0000313" key="1">
    <source>
        <dbReference type="EMBL" id="KAK4653768.1"/>
    </source>
</evidence>
<dbReference type="EMBL" id="JAFFHA010000007">
    <property type="protein sequence ID" value="KAK4653768.1"/>
    <property type="molecule type" value="Genomic_DNA"/>
</dbReference>
<comment type="caution">
    <text evidence="1">The sequence shown here is derived from an EMBL/GenBank/DDBJ whole genome shotgun (WGS) entry which is preliminary data.</text>
</comment>
<accession>A0ABR0GDH1</accession>
<keyword evidence="2" id="KW-1185">Reference proteome</keyword>
<name>A0ABR0GDH1_9PEZI</name>
<proteinExistence type="predicted"/>
<dbReference type="GeneID" id="87903755"/>
<protein>
    <submittedName>
        <fullName evidence="1">Uncharacterized protein</fullName>
    </submittedName>
</protein>
<organism evidence="1 2">
    <name type="scientific">Podospora pseudocomata</name>
    <dbReference type="NCBI Taxonomy" id="2093779"/>
    <lineage>
        <taxon>Eukaryota</taxon>
        <taxon>Fungi</taxon>
        <taxon>Dikarya</taxon>
        <taxon>Ascomycota</taxon>
        <taxon>Pezizomycotina</taxon>
        <taxon>Sordariomycetes</taxon>
        <taxon>Sordariomycetidae</taxon>
        <taxon>Sordariales</taxon>
        <taxon>Podosporaceae</taxon>
        <taxon>Podospora</taxon>
    </lineage>
</organism>